<dbReference type="PANTHER" id="PTHR33404:SF3">
    <property type="entry name" value="NMDA RECEPTOR SUBUNIT EPSILON-1, PUTATIVE (DUF3598)-RELATED"/>
    <property type="match status" value="1"/>
</dbReference>
<keyword evidence="2" id="KW-1185">Reference proteome</keyword>
<evidence type="ECO:0000313" key="1">
    <source>
        <dbReference type="EMBL" id="KAF3531757.1"/>
    </source>
</evidence>
<dbReference type="EMBL" id="QGKV02001507">
    <property type="protein sequence ID" value="KAF3531757.1"/>
    <property type="molecule type" value="Genomic_DNA"/>
</dbReference>
<sequence>MFTVDKYQQIGFFPEERAFSLRYQTAGMLDTTLRQGVLGEDDTGEKSPRFGLLHSL</sequence>
<reference evidence="1 2" key="1">
    <citation type="journal article" date="2020" name="BMC Genomics">
        <title>Intraspecific diversification of the crop wild relative Brassica cretica Lam. using demographic model selection.</title>
        <authorList>
            <person name="Kioukis A."/>
            <person name="Michalopoulou V.A."/>
            <person name="Briers L."/>
            <person name="Pirintsos S."/>
            <person name="Studholme D.J."/>
            <person name="Pavlidis P."/>
            <person name="Sarris P.F."/>
        </authorList>
    </citation>
    <scope>NUCLEOTIDE SEQUENCE [LARGE SCALE GENOMIC DNA]</scope>
    <source>
        <strain evidence="2">cv. PFS-1207/04</strain>
    </source>
</reference>
<dbReference type="Proteomes" id="UP000266723">
    <property type="component" value="Unassembled WGS sequence"/>
</dbReference>
<protein>
    <submittedName>
        <fullName evidence="1">Uncharacterized protein</fullName>
    </submittedName>
</protein>
<gene>
    <name evidence="1" type="ORF">DY000_02036784</name>
</gene>
<name>A0ABQ7BHE2_BRACR</name>
<organism evidence="1 2">
    <name type="scientific">Brassica cretica</name>
    <name type="common">Mustard</name>
    <dbReference type="NCBI Taxonomy" id="69181"/>
    <lineage>
        <taxon>Eukaryota</taxon>
        <taxon>Viridiplantae</taxon>
        <taxon>Streptophyta</taxon>
        <taxon>Embryophyta</taxon>
        <taxon>Tracheophyta</taxon>
        <taxon>Spermatophyta</taxon>
        <taxon>Magnoliopsida</taxon>
        <taxon>eudicotyledons</taxon>
        <taxon>Gunneridae</taxon>
        <taxon>Pentapetalae</taxon>
        <taxon>rosids</taxon>
        <taxon>malvids</taxon>
        <taxon>Brassicales</taxon>
        <taxon>Brassicaceae</taxon>
        <taxon>Brassiceae</taxon>
        <taxon>Brassica</taxon>
    </lineage>
</organism>
<dbReference type="PANTHER" id="PTHR33404">
    <property type="entry name" value="CELL DIVISION TOPOLOGICAL SPECIFICITY FACTOR HOMOLOG, CHLOROPLASTIC"/>
    <property type="match status" value="1"/>
</dbReference>
<comment type="caution">
    <text evidence="1">The sequence shown here is derived from an EMBL/GenBank/DDBJ whole genome shotgun (WGS) entry which is preliminary data.</text>
</comment>
<accession>A0ABQ7BHE2</accession>
<proteinExistence type="predicted"/>
<evidence type="ECO:0000313" key="2">
    <source>
        <dbReference type="Proteomes" id="UP000266723"/>
    </source>
</evidence>